<feature type="compositionally biased region" description="Low complexity" evidence="1">
    <location>
        <begin position="94"/>
        <end position="108"/>
    </location>
</feature>
<feature type="compositionally biased region" description="Basic residues" evidence="1">
    <location>
        <begin position="82"/>
        <end position="93"/>
    </location>
</feature>
<proteinExistence type="predicted"/>
<dbReference type="PANTHER" id="PTHR36529:SF1">
    <property type="entry name" value="GLYCOSYLTRANSFERASE"/>
    <property type="match status" value="1"/>
</dbReference>
<evidence type="ECO:0000313" key="2">
    <source>
        <dbReference type="EMBL" id="MFD0691277.1"/>
    </source>
</evidence>
<dbReference type="Proteomes" id="UP001597063">
    <property type="component" value="Unassembled WGS sequence"/>
</dbReference>
<gene>
    <name evidence="2" type="ORF">ACFQZM_42785</name>
</gene>
<name>A0ABW2XY87_9ACTN</name>
<dbReference type="PANTHER" id="PTHR36529">
    <property type="entry name" value="SLL1095 PROTEIN"/>
    <property type="match status" value="1"/>
</dbReference>
<organism evidence="2 3">
    <name type="scientific">Actinomadura fibrosa</name>
    <dbReference type="NCBI Taxonomy" id="111802"/>
    <lineage>
        <taxon>Bacteria</taxon>
        <taxon>Bacillati</taxon>
        <taxon>Actinomycetota</taxon>
        <taxon>Actinomycetes</taxon>
        <taxon>Streptosporangiales</taxon>
        <taxon>Thermomonosporaceae</taxon>
        <taxon>Actinomadura</taxon>
    </lineage>
</organism>
<dbReference type="Pfam" id="PF09837">
    <property type="entry name" value="DUF2064"/>
    <property type="match status" value="1"/>
</dbReference>
<feature type="region of interest" description="Disordered" evidence="1">
    <location>
        <begin position="69"/>
        <end position="174"/>
    </location>
</feature>
<sequence>MDTPQVTPALLGRARRALARRGAVFGPAADGGFWLLGLRRPDARLLRGVPMSRPDTGAIQFGAAAGCRAGGGGAAPADRCGHRGGRRGRHRSGAARPPHAAERAPNGWHTGGTPGGPTRDPHTGAAGRPHGGRTGGSRPPSAASAAGRVAGRVAGWAGRGCWRGRAPVRREPPR</sequence>
<keyword evidence="3" id="KW-1185">Reference proteome</keyword>
<comment type="caution">
    <text evidence="2">The sequence shown here is derived from an EMBL/GenBank/DDBJ whole genome shotgun (WGS) entry which is preliminary data.</text>
</comment>
<evidence type="ECO:0000313" key="3">
    <source>
        <dbReference type="Proteomes" id="UP001597063"/>
    </source>
</evidence>
<dbReference type="Gene3D" id="3.90.550.10">
    <property type="entry name" value="Spore Coat Polysaccharide Biosynthesis Protein SpsA, Chain A"/>
    <property type="match status" value="1"/>
</dbReference>
<protein>
    <submittedName>
        <fullName evidence="2">DUF2064 domain-containing protein</fullName>
    </submittedName>
</protein>
<evidence type="ECO:0000256" key="1">
    <source>
        <dbReference type="SAM" id="MobiDB-lite"/>
    </source>
</evidence>
<dbReference type="InterPro" id="IPR018641">
    <property type="entry name" value="Trfase_1_rSAM/seldom-assoc"/>
</dbReference>
<dbReference type="RefSeq" id="WP_242619300.1">
    <property type="nucleotide sequence ID" value="NZ_CAACUY010000060.1"/>
</dbReference>
<reference evidence="3" key="1">
    <citation type="journal article" date="2019" name="Int. J. Syst. Evol. Microbiol.">
        <title>The Global Catalogue of Microorganisms (GCM) 10K type strain sequencing project: providing services to taxonomists for standard genome sequencing and annotation.</title>
        <authorList>
            <consortium name="The Broad Institute Genomics Platform"/>
            <consortium name="The Broad Institute Genome Sequencing Center for Infectious Disease"/>
            <person name="Wu L."/>
            <person name="Ma J."/>
        </authorList>
    </citation>
    <scope>NUCLEOTIDE SEQUENCE [LARGE SCALE GENOMIC DNA]</scope>
    <source>
        <strain evidence="3">JCM 9371</strain>
    </source>
</reference>
<dbReference type="EMBL" id="JBHTGP010000027">
    <property type="protein sequence ID" value="MFD0691277.1"/>
    <property type="molecule type" value="Genomic_DNA"/>
</dbReference>
<accession>A0ABW2XY87</accession>
<feature type="compositionally biased region" description="Low complexity" evidence="1">
    <location>
        <begin position="136"/>
        <end position="165"/>
    </location>
</feature>
<dbReference type="SUPFAM" id="SSF53448">
    <property type="entry name" value="Nucleotide-diphospho-sugar transferases"/>
    <property type="match status" value="1"/>
</dbReference>
<dbReference type="InterPro" id="IPR029044">
    <property type="entry name" value="Nucleotide-diphossugar_trans"/>
</dbReference>